<organism evidence="1 2">
    <name type="scientific">Ideonella alba</name>
    <dbReference type="NCBI Taxonomy" id="2824118"/>
    <lineage>
        <taxon>Bacteria</taxon>
        <taxon>Pseudomonadati</taxon>
        <taxon>Pseudomonadota</taxon>
        <taxon>Betaproteobacteria</taxon>
        <taxon>Burkholderiales</taxon>
        <taxon>Sphaerotilaceae</taxon>
        <taxon>Ideonella</taxon>
    </lineage>
</organism>
<proteinExistence type="predicted"/>
<sequence length="102" mass="10901">MAIETVLEASGCAEACMWSGPERQPGELRAGCDLETGRMHVDRLANASNGSQVAFNLAIVWVAELAMRWLAYPMRCTKAWHLDVCGMGHNGASLALLPAANG</sequence>
<accession>A0A941BIM1</accession>
<comment type="caution">
    <text evidence="1">The sequence shown here is derived from an EMBL/GenBank/DDBJ whole genome shotgun (WGS) entry which is preliminary data.</text>
</comment>
<evidence type="ECO:0000313" key="2">
    <source>
        <dbReference type="Proteomes" id="UP000676246"/>
    </source>
</evidence>
<reference evidence="1 2" key="1">
    <citation type="submission" date="2021-04" db="EMBL/GenBank/DDBJ databases">
        <title>The genome sequence of Ideonella sp. 3Y2.</title>
        <authorList>
            <person name="Liu Y."/>
        </authorList>
    </citation>
    <scope>NUCLEOTIDE SEQUENCE [LARGE SCALE GENOMIC DNA]</scope>
    <source>
        <strain evidence="1 2">3Y2</strain>
    </source>
</reference>
<gene>
    <name evidence="1" type="ORF">KAK03_20555</name>
</gene>
<protein>
    <submittedName>
        <fullName evidence="1">Uncharacterized protein</fullName>
    </submittedName>
</protein>
<name>A0A941BIM1_9BURK</name>
<evidence type="ECO:0000313" key="1">
    <source>
        <dbReference type="EMBL" id="MBQ0932868.1"/>
    </source>
</evidence>
<dbReference type="AlphaFoldDB" id="A0A941BIM1"/>
<dbReference type="Proteomes" id="UP000676246">
    <property type="component" value="Unassembled WGS sequence"/>
</dbReference>
<dbReference type="EMBL" id="JAGQDD010000020">
    <property type="protein sequence ID" value="MBQ0932868.1"/>
    <property type="molecule type" value="Genomic_DNA"/>
</dbReference>
<keyword evidence="2" id="KW-1185">Reference proteome</keyword>